<dbReference type="InterPro" id="IPR028098">
    <property type="entry name" value="Glyco_trans_4-like_N"/>
</dbReference>
<keyword evidence="1" id="KW-0808">Transferase</keyword>
<sequence length="366" mass="41402">MKILIDARLYGLHHRGLGRYLVELIKGIISADKINQYILLIDPATRRQFPVLPPNIVLQEAPYRVYGLSEQILIPRLIKKLKPDLVHWPHFNAPYFCPCPFVITIHDLILHHAPTERASRLPGLFYWFKVTVYRCLIKRLVKKANRIITVSQTVAADLKYFYPFASKKIVTIYLAPAELPRASAVMPNNPYLLAVGAAYPHKNLDRVITAVSLVRKKIPNLELYLVGRIDFFADRLKQSIKSQGYSDWVKFLGQVSDKDLSNLYQGCQAYLLLSLQEGFGLGPLEAISQGALVIASDIPVLREVLNNGALLADPSSLASMVETIVNSFKPEVREQTLTAAKHILKKYSWSETVNKTLKIYQEAIVK</sequence>
<accession>A0A1G2Q2L2</accession>
<name>A0A1G2Q2L2_9BACT</name>
<dbReference type="SUPFAM" id="SSF53756">
    <property type="entry name" value="UDP-Glycosyltransferase/glycogen phosphorylase"/>
    <property type="match status" value="1"/>
</dbReference>
<dbReference type="GO" id="GO:0009103">
    <property type="term" value="P:lipopolysaccharide biosynthetic process"/>
    <property type="evidence" value="ECO:0007669"/>
    <property type="project" value="TreeGrafter"/>
</dbReference>
<reference evidence="4 5" key="1">
    <citation type="journal article" date="2016" name="Nat. Commun.">
        <title>Thousands of microbial genomes shed light on interconnected biogeochemical processes in an aquifer system.</title>
        <authorList>
            <person name="Anantharaman K."/>
            <person name="Brown C.T."/>
            <person name="Hug L.A."/>
            <person name="Sharon I."/>
            <person name="Castelle C.J."/>
            <person name="Probst A.J."/>
            <person name="Thomas B.C."/>
            <person name="Singh A."/>
            <person name="Wilkins M.J."/>
            <person name="Karaoz U."/>
            <person name="Brodie E.L."/>
            <person name="Williams K.H."/>
            <person name="Hubbard S.S."/>
            <person name="Banfield J.F."/>
        </authorList>
    </citation>
    <scope>NUCLEOTIDE SEQUENCE [LARGE SCALE GENOMIC DNA]</scope>
</reference>
<dbReference type="CDD" id="cd03809">
    <property type="entry name" value="GT4_MtfB-like"/>
    <property type="match status" value="1"/>
</dbReference>
<protein>
    <recommendedName>
        <fullName evidence="6">Glycosyl transferase family 1 domain-containing protein</fullName>
    </recommendedName>
</protein>
<dbReference type="AlphaFoldDB" id="A0A1G2Q2L2"/>
<evidence type="ECO:0000259" key="2">
    <source>
        <dbReference type="Pfam" id="PF00534"/>
    </source>
</evidence>
<dbReference type="Pfam" id="PF13439">
    <property type="entry name" value="Glyco_transf_4"/>
    <property type="match status" value="1"/>
</dbReference>
<dbReference type="Gene3D" id="3.40.50.2000">
    <property type="entry name" value="Glycogen Phosphorylase B"/>
    <property type="match status" value="2"/>
</dbReference>
<dbReference type="Pfam" id="PF00534">
    <property type="entry name" value="Glycos_transf_1"/>
    <property type="match status" value="1"/>
</dbReference>
<organism evidence="4 5">
    <name type="scientific">Candidatus Veblenbacteria bacterium RIFOXYA2_FULL_43_9</name>
    <dbReference type="NCBI Taxonomy" id="1802425"/>
    <lineage>
        <taxon>Bacteria</taxon>
        <taxon>Candidatus Vebleniibacteriota</taxon>
    </lineage>
</organism>
<evidence type="ECO:0000313" key="4">
    <source>
        <dbReference type="EMBL" id="OHA54279.1"/>
    </source>
</evidence>
<proteinExistence type="predicted"/>
<dbReference type="EMBL" id="MHTB01000052">
    <property type="protein sequence ID" value="OHA54279.1"/>
    <property type="molecule type" value="Genomic_DNA"/>
</dbReference>
<evidence type="ECO:0000313" key="5">
    <source>
        <dbReference type="Proteomes" id="UP000178936"/>
    </source>
</evidence>
<dbReference type="PANTHER" id="PTHR46401:SF2">
    <property type="entry name" value="GLYCOSYLTRANSFERASE WBBK-RELATED"/>
    <property type="match status" value="1"/>
</dbReference>
<gene>
    <name evidence="4" type="ORF">A2226_00140</name>
</gene>
<feature type="domain" description="Glycosyl transferase family 1" evidence="2">
    <location>
        <begin position="184"/>
        <end position="324"/>
    </location>
</feature>
<dbReference type="Proteomes" id="UP000178936">
    <property type="component" value="Unassembled WGS sequence"/>
</dbReference>
<dbReference type="GO" id="GO:0016757">
    <property type="term" value="F:glycosyltransferase activity"/>
    <property type="evidence" value="ECO:0007669"/>
    <property type="project" value="InterPro"/>
</dbReference>
<evidence type="ECO:0000259" key="3">
    <source>
        <dbReference type="Pfam" id="PF13439"/>
    </source>
</evidence>
<feature type="domain" description="Glycosyltransferase subfamily 4-like N-terminal" evidence="3">
    <location>
        <begin position="16"/>
        <end position="173"/>
    </location>
</feature>
<comment type="caution">
    <text evidence="4">The sequence shown here is derived from an EMBL/GenBank/DDBJ whole genome shotgun (WGS) entry which is preliminary data.</text>
</comment>
<evidence type="ECO:0000256" key="1">
    <source>
        <dbReference type="ARBA" id="ARBA00022679"/>
    </source>
</evidence>
<dbReference type="InterPro" id="IPR001296">
    <property type="entry name" value="Glyco_trans_1"/>
</dbReference>
<evidence type="ECO:0008006" key="6">
    <source>
        <dbReference type="Google" id="ProtNLM"/>
    </source>
</evidence>
<dbReference type="PANTHER" id="PTHR46401">
    <property type="entry name" value="GLYCOSYLTRANSFERASE WBBK-RELATED"/>
    <property type="match status" value="1"/>
</dbReference>